<evidence type="ECO:0000313" key="2">
    <source>
        <dbReference type="EMBL" id="KAH0567293.1"/>
    </source>
</evidence>
<evidence type="ECO:0000256" key="1">
    <source>
        <dbReference type="SAM" id="MobiDB-lite"/>
    </source>
</evidence>
<organism evidence="2 3">
    <name type="scientific">Cotesia glomerata</name>
    <name type="common">Lepidopteran parasitic wasp</name>
    <name type="synonym">Apanteles glomeratus</name>
    <dbReference type="NCBI Taxonomy" id="32391"/>
    <lineage>
        <taxon>Eukaryota</taxon>
        <taxon>Metazoa</taxon>
        <taxon>Ecdysozoa</taxon>
        <taxon>Arthropoda</taxon>
        <taxon>Hexapoda</taxon>
        <taxon>Insecta</taxon>
        <taxon>Pterygota</taxon>
        <taxon>Neoptera</taxon>
        <taxon>Endopterygota</taxon>
        <taxon>Hymenoptera</taxon>
        <taxon>Apocrita</taxon>
        <taxon>Ichneumonoidea</taxon>
        <taxon>Braconidae</taxon>
        <taxon>Microgastrinae</taxon>
        <taxon>Cotesia</taxon>
    </lineage>
</organism>
<dbReference type="EMBL" id="JAHXZJ010000001">
    <property type="protein sequence ID" value="KAH0567293.1"/>
    <property type="molecule type" value="Genomic_DNA"/>
</dbReference>
<protein>
    <submittedName>
        <fullName evidence="2">Uncharacterized protein</fullName>
    </submittedName>
</protein>
<comment type="caution">
    <text evidence="2">The sequence shown here is derived from an EMBL/GenBank/DDBJ whole genome shotgun (WGS) entry which is preliminary data.</text>
</comment>
<dbReference type="Proteomes" id="UP000826195">
    <property type="component" value="Unassembled WGS sequence"/>
</dbReference>
<reference evidence="2 3" key="1">
    <citation type="journal article" date="2021" name="J. Hered.">
        <title>A chromosome-level genome assembly of the parasitoid wasp, Cotesia glomerata (Hymenoptera: Braconidae).</title>
        <authorList>
            <person name="Pinto B.J."/>
            <person name="Weis J.J."/>
            <person name="Gamble T."/>
            <person name="Ode P.J."/>
            <person name="Paul R."/>
            <person name="Zaspel J.M."/>
        </authorList>
    </citation>
    <scope>NUCLEOTIDE SEQUENCE [LARGE SCALE GENOMIC DNA]</scope>
    <source>
        <strain evidence="2">CgM1</strain>
    </source>
</reference>
<name>A0AAV7J6B8_COTGL</name>
<keyword evidence="3" id="KW-1185">Reference proteome</keyword>
<sequence>MWGKSPLIADDISSTVCVSCYSFSVYSTSQRPFIFSQILRSKSLSYSYPTEWATLYSVWPYQPMCCENLHQLICDVSRSRANSPQSAITMEQERLKCSLHERDNRDNETEASDKNCFL</sequence>
<evidence type="ECO:0000313" key="3">
    <source>
        <dbReference type="Proteomes" id="UP000826195"/>
    </source>
</evidence>
<dbReference type="AlphaFoldDB" id="A0AAV7J6B8"/>
<gene>
    <name evidence="2" type="ORF">KQX54_008156</name>
</gene>
<feature type="region of interest" description="Disordered" evidence="1">
    <location>
        <begin position="99"/>
        <end position="118"/>
    </location>
</feature>
<proteinExistence type="predicted"/>
<accession>A0AAV7J6B8</accession>